<dbReference type="PANTHER" id="PTHR48098:SF1">
    <property type="entry name" value="DIACYLGLYCEROL ACYLTRANSFERASE_MYCOLYLTRANSFERASE AG85A"/>
    <property type="match status" value="1"/>
</dbReference>
<dbReference type="InterPro" id="IPR000801">
    <property type="entry name" value="Esterase-like"/>
</dbReference>
<name>A0ABN3TLA5_9ACTN</name>
<protein>
    <submittedName>
        <fullName evidence="3">Alpha/beta hydrolase-fold protein</fullName>
    </submittedName>
</protein>
<gene>
    <name evidence="3" type="ORF">GCM10010315_04650</name>
</gene>
<dbReference type="PANTHER" id="PTHR48098">
    <property type="entry name" value="ENTEROCHELIN ESTERASE-RELATED"/>
    <property type="match status" value="1"/>
</dbReference>
<keyword evidence="4" id="KW-1185">Reference proteome</keyword>
<feature type="compositionally biased region" description="Basic and acidic residues" evidence="1">
    <location>
        <begin position="390"/>
        <end position="417"/>
    </location>
</feature>
<feature type="region of interest" description="Disordered" evidence="1">
    <location>
        <begin position="386"/>
        <end position="437"/>
    </location>
</feature>
<keyword evidence="2" id="KW-0812">Transmembrane</keyword>
<dbReference type="RefSeq" id="WP_344432922.1">
    <property type="nucleotide sequence ID" value="NZ_BAAASL010000002.1"/>
</dbReference>
<evidence type="ECO:0000313" key="4">
    <source>
        <dbReference type="Proteomes" id="UP001500886"/>
    </source>
</evidence>
<keyword evidence="3" id="KW-0378">Hydrolase</keyword>
<comment type="caution">
    <text evidence="3">The sequence shown here is derived from an EMBL/GenBank/DDBJ whole genome shotgun (WGS) entry which is preliminary data.</text>
</comment>
<evidence type="ECO:0000256" key="2">
    <source>
        <dbReference type="SAM" id="Phobius"/>
    </source>
</evidence>
<evidence type="ECO:0000313" key="3">
    <source>
        <dbReference type="EMBL" id="GAA2708381.1"/>
    </source>
</evidence>
<keyword evidence="2" id="KW-1133">Transmembrane helix</keyword>
<sequence>MGLTSRSLLYTVVFAAVLCVGLTVWVWPRLAGRGVRPVLGRLAAIATTQLAVMSALALAVNSWGGFFGTWNQLLGRVDKAPVNVTEMGGNGPYATVTGSKNGLVQPAGPQGLDKIGGIPRGPAEKVGSVQSVNIVGERSRAINPAFVYLPPQYFQKQYDRQRFPVMVVISGYPGGITNLAQHLQVPQTAGRLLAQNRMQPTVIVMVRPTIAPPRDTECVDVPDGPQAETFFTKDLPDALKSTYRVGHDPSAWGVLGYSSGGTCALELAMRQPGIYPAAAALSGDYKVGNDLTTGNLFGSGPQAKRNQQEHDLIWRLENLPAPRVSVLVTSSKKGEKQYGETEKFLKAVKPPMSASSIILPEGSHHFTTWRREIGPVLEWMSRQLTFPQDTADKPKSEQEKQKDAERKAQEDKAKEAPAVEPSPQPTPTASQDEGDEG</sequence>
<feature type="transmembrane region" description="Helical" evidence="2">
    <location>
        <begin position="7"/>
        <end position="27"/>
    </location>
</feature>
<dbReference type="Pfam" id="PF00756">
    <property type="entry name" value="Esterase"/>
    <property type="match status" value="1"/>
</dbReference>
<reference evidence="3 4" key="1">
    <citation type="journal article" date="2019" name="Int. J. Syst. Evol. Microbiol.">
        <title>The Global Catalogue of Microorganisms (GCM) 10K type strain sequencing project: providing services to taxonomists for standard genome sequencing and annotation.</title>
        <authorList>
            <consortium name="The Broad Institute Genomics Platform"/>
            <consortium name="The Broad Institute Genome Sequencing Center for Infectious Disease"/>
            <person name="Wu L."/>
            <person name="Ma J."/>
        </authorList>
    </citation>
    <scope>NUCLEOTIDE SEQUENCE [LARGE SCALE GENOMIC DNA]</scope>
    <source>
        <strain evidence="3 4">JCM 4542</strain>
    </source>
</reference>
<feature type="transmembrane region" description="Helical" evidence="2">
    <location>
        <begin position="39"/>
        <end position="60"/>
    </location>
</feature>
<keyword evidence="2" id="KW-0472">Membrane</keyword>
<dbReference type="InterPro" id="IPR050583">
    <property type="entry name" value="Mycobacterial_A85_antigen"/>
</dbReference>
<dbReference type="Proteomes" id="UP001500886">
    <property type="component" value="Unassembled WGS sequence"/>
</dbReference>
<evidence type="ECO:0000256" key="1">
    <source>
        <dbReference type="SAM" id="MobiDB-lite"/>
    </source>
</evidence>
<dbReference type="EMBL" id="BAAASL010000002">
    <property type="protein sequence ID" value="GAA2708381.1"/>
    <property type="molecule type" value="Genomic_DNA"/>
</dbReference>
<dbReference type="SUPFAM" id="SSF53474">
    <property type="entry name" value="alpha/beta-Hydrolases"/>
    <property type="match status" value="1"/>
</dbReference>
<dbReference type="InterPro" id="IPR029058">
    <property type="entry name" value="AB_hydrolase_fold"/>
</dbReference>
<dbReference type="GO" id="GO:0016787">
    <property type="term" value="F:hydrolase activity"/>
    <property type="evidence" value="ECO:0007669"/>
    <property type="project" value="UniProtKB-KW"/>
</dbReference>
<proteinExistence type="predicted"/>
<organism evidence="3 4">
    <name type="scientific">Streptomyces luteosporeus</name>
    <dbReference type="NCBI Taxonomy" id="173856"/>
    <lineage>
        <taxon>Bacteria</taxon>
        <taxon>Bacillati</taxon>
        <taxon>Actinomycetota</taxon>
        <taxon>Actinomycetes</taxon>
        <taxon>Kitasatosporales</taxon>
        <taxon>Streptomycetaceae</taxon>
        <taxon>Streptomyces</taxon>
    </lineage>
</organism>
<dbReference type="Gene3D" id="3.40.50.1820">
    <property type="entry name" value="alpha/beta hydrolase"/>
    <property type="match status" value="1"/>
</dbReference>
<accession>A0ABN3TLA5</accession>